<reference evidence="1" key="1">
    <citation type="submission" date="2022-10" db="EMBL/GenBank/DDBJ databases">
        <title>Two novel species of Flavobacterium.</title>
        <authorList>
            <person name="Liu Q."/>
            <person name="Xin Y.-H."/>
        </authorList>
    </citation>
    <scope>NUCLEOTIDE SEQUENCE</scope>
    <source>
        <strain evidence="1">LS1R47</strain>
    </source>
</reference>
<comment type="caution">
    <text evidence="1">The sequence shown here is derived from an EMBL/GenBank/DDBJ whole genome shotgun (WGS) entry which is preliminary data.</text>
</comment>
<dbReference type="InterPro" id="IPR036390">
    <property type="entry name" value="WH_DNA-bd_sf"/>
</dbReference>
<dbReference type="SUPFAM" id="SSF46785">
    <property type="entry name" value="Winged helix' DNA-binding domain"/>
    <property type="match status" value="1"/>
</dbReference>
<evidence type="ECO:0000313" key="2">
    <source>
        <dbReference type="Proteomes" id="UP001151133"/>
    </source>
</evidence>
<organism evidence="1 2">
    <name type="scientific">Flavobacterium frigoritolerans</name>
    <dbReference type="NCBI Taxonomy" id="2987686"/>
    <lineage>
        <taxon>Bacteria</taxon>
        <taxon>Pseudomonadati</taxon>
        <taxon>Bacteroidota</taxon>
        <taxon>Flavobacteriia</taxon>
        <taxon>Flavobacteriales</taxon>
        <taxon>Flavobacteriaceae</taxon>
        <taxon>Flavobacterium</taxon>
    </lineage>
</organism>
<dbReference type="EMBL" id="JAOZEV010000014">
    <property type="protein sequence ID" value="MCV9933816.1"/>
    <property type="molecule type" value="Genomic_DNA"/>
</dbReference>
<dbReference type="InterPro" id="IPR036388">
    <property type="entry name" value="WH-like_DNA-bd_sf"/>
</dbReference>
<sequence length="165" mass="19442">MNTNTEKEREELIELFGIHFESVYNMAPLCSRILGLLIVEAYKDGLTFEQIVEKMGASKSSVSTNLNFLLKIGKIDYYTLHGDRKKYFRPPPFSERFTNYLKILEFENKIIDKMIFYREKTMSSPEERMNMEHAKAYKSHIIKVEELVKETITEIIEIEKVNNKS</sequence>
<protein>
    <recommendedName>
        <fullName evidence="3">DNA-binding transcriptional regulator GbsR (MarR family)</fullName>
    </recommendedName>
</protein>
<keyword evidence="2" id="KW-1185">Reference proteome</keyword>
<evidence type="ECO:0008006" key="3">
    <source>
        <dbReference type="Google" id="ProtNLM"/>
    </source>
</evidence>
<dbReference type="AlphaFoldDB" id="A0A9X3HLW3"/>
<dbReference type="Proteomes" id="UP001151133">
    <property type="component" value="Unassembled WGS sequence"/>
</dbReference>
<dbReference type="RefSeq" id="WP_264288019.1">
    <property type="nucleotide sequence ID" value="NZ_JAOZEV010000014.1"/>
</dbReference>
<proteinExistence type="predicted"/>
<accession>A0A9X3HLW3</accession>
<dbReference type="Gene3D" id="1.10.10.10">
    <property type="entry name" value="Winged helix-like DNA-binding domain superfamily/Winged helix DNA-binding domain"/>
    <property type="match status" value="1"/>
</dbReference>
<name>A0A9X3HLW3_9FLAO</name>
<gene>
    <name evidence="1" type="ORF">OIU80_16150</name>
</gene>
<evidence type="ECO:0000313" key="1">
    <source>
        <dbReference type="EMBL" id="MCV9933816.1"/>
    </source>
</evidence>